<feature type="binding site" evidence="7">
    <location>
        <begin position="428"/>
        <end position="431"/>
    </location>
    <ligand>
        <name>meso-2,6-diaminopimelate</name>
        <dbReference type="ChEBI" id="CHEBI:57791"/>
    </ligand>
</feature>
<feature type="binding site" evidence="7">
    <location>
        <begin position="158"/>
        <end position="159"/>
    </location>
    <ligand>
        <name>UDP-N-acetyl-alpha-D-muramoyl-L-alanyl-D-glutamate</name>
        <dbReference type="ChEBI" id="CHEBI:83900"/>
    </ligand>
</feature>
<dbReference type="HAMAP" id="MF_00208">
    <property type="entry name" value="MurE"/>
    <property type="match status" value="1"/>
</dbReference>
<evidence type="ECO:0000256" key="1">
    <source>
        <dbReference type="ARBA" id="ARBA00005898"/>
    </source>
</evidence>
<gene>
    <name evidence="7" type="primary">murE</name>
    <name evidence="12" type="ORF">C6P61_10100</name>
</gene>
<feature type="binding site" evidence="7">
    <location>
        <position position="185"/>
    </location>
    <ligand>
        <name>UDP-N-acetyl-alpha-D-muramoyl-L-alanyl-D-glutamate</name>
        <dbReference type="ChEBI" id="CHEBI:83900"/>
    </ligand>
</feature>
<evidence type="ECO:0000256" key="5">
    <source>
        <dbReference type="ARBA" id="ARBA00023306"/>
    </source>
</evidence>
<organism evidence="12 13">
    <name type="scientific">Malikia spinosa</name>
    <dbReference type="NCBI Taxonomy" id="86180"/>
    <lineage>
        <taxon>Bacteria</taxon>
        <taxon>Pseudomonadati</taxon>
        <taxon>Pseudomonadota</taxon>
        <taxon>Betaproteobacteria</taxon>
        <taxon>Burkholderiales</taxon>
        <taxon>Comamonadaceae</taxon>
        <taxon>Malikia</taxon>
    </lineage>
</organism>
<dbReference type="Proteomes" id="UP000238326">
    <property type="component" value="Unassembled WGS sequence"/>
</dbReference>
<comment type="pathway">
    <text evidence="7 8">Cell wall biogenesis; peptidoglycan biosynthesis.</text>
</comment>
<evidence type="ECO:0000256" key="4">
    <source>
        <dbReference type="ARBA" id="ARBA00022984"/>
    </source>
</evidence>
<comment type="caution">
    <text evidence="12">The sequence shown here is derived from an EMBL/GenBank/DDBJ whole genome shotgun (WGS) entry which is preliminary data.</text>
</comment>
<feature type="domain" description="Mur ligase C-terminal" evidence="10">
    <location>
        <begin position="349"/>
        <end position="481"/>
    </location>
</feature>
<dbReference type="InterPro" id="IPR013221">
    <property type="entry name" value="Mur_ligase_cen"/>
</dbReference>
<dbReference type="GO" id="GO:0008765">
    <property type="term" value="F:UDP-N-acetylmuramoylalanyl-D-glutamate-2,6-diaminopimelate ligase activity"/>
    <property type="evidence" value="ECO:0007669"/>
    <property type="project" value="UniProtKB-UniRule"/>
</dbReference>
<dbReference type="GO" id="GO:0000287">
    <property type="term" value="F:magnesium ion binding"/>
    <property type="evidence" value="ECO:0007669"/>
    <property type="project" value="UniProtKB-UniRule"/>
</dbReference>
<dbReference type="OrthoDB" id="9800958at2"/>
<keyword evidence="13" id="KW-1185">Reference proteome</keyword>
<evidence type="ECO:0000259" key="11">
    <source>
        <dbReference type="Pfam" id="PF08245"/>
    </source>
</evidence>
<evidence type="ECO:0000259" key="9">
    <source>
        <dbReference type="Pfam" id="PF01225"/>
    </source>
</evidence>
<comment type="cofactor">
    <cofactor evidence="7">
        <name>Mg(2+)</name>
        <dbReference type="ChEBI" id="CHEBI:18420"/>
    </cofactor>
</comment>
<keyword evidence="2 7" id="KW-0132">Cell division</keyword>
<dbReference type="GO" id="GO:0008360">
    <property type="term" value="P:regulation of cell shape"/>
    <property type="evidence" value="ECO:0007669"/>
    <property type="project" value="UniProtKB-KW"/>
</dbReference>
<dbReference type="Pfam" id="PF08245">
    <property type="entry name" value="Mur_ligase_M"/>
    <property type="match status" value="1"/>
</dbReference>
<comment type="PTM">
    <text evidence="7">Carboxylation is probably crucial for Mg(2+) binding and, consequently, for the gamma-phosphate positioning of ATP.</text>
</comment>
<evidence type="ECO:0000256" key="8">
    <source>
        <dbReference type="RuleBase" id="RU004135"/>
    </source>
</evidence>
<dbReference type="GO" id="GO:0051301">
    <property type="term" value="P:cell division"/>
    <property type="evidence" value="ECO:0007669"/>
    <property type="project" value="UniProtKB-KW"/>
</dbReference>
<dbReference type="InterPro" id="IPR035911">
    <property type="entry name" value="MurE/MurF_N"/>
</dbReference>
<dbReference type="GO" id="GO:0071555">
    <property type="term" value="P:cell wall organization"/>
    <property type="evidence" value="ECO:0007669"/>
    <property type="project" value="UniProtKB-KW"/>
</dbReference>
<feature type="binding site" evidence="7">
    <location>
        <position position="193"/>
    </location>
    <ligand>
        <name>UDP-N-acetyl-alpha-D-muramoyl-L-alanyl-D-glutamate</name>
        <dbReference type="ChEBI" id="CHEBI:83900"/>
    </ligand>
</feature>
<dbReference type="InterPro" id="IPR005761">
    <property type="entry name" value="UDP-N-AcMur-Glu-dNH2Pim_ligase"/>
</dbReference>
<dbReference type="SUPFAM" id="SSF53244">
    <property type="entry name" value="MurD-like peptide ligases, peptide-binding domain"/>
    <property type="match status" value="1"/>
</dbReference>
<dbReference type="InterPro" id="IPR000713">
    <property type="entry name" value="Mur_ligase_N"/>
</dbReference>
<keyword evidence="3 7" id="KW-0133">Cell shape</keyword>
<feature type="binding site" evidence="7">
    <location>
        <position position="26"/>
    </location>
    <ligand>
        <name>UDP-N-acetyl-alpha-D-muramoyl-L-alanyl-D-glutamate</name>
        <dbReference type="ChEBI" id="CHEBI:83900"/>
    </ligand>
</feature>
<evidence type="ECO:0000313" key="12">
    <source>
        <dbReference type="EMBL" id="PRD68654.1"/>
    </source>
</evidence>
<dbReference type="GO" id="GO:0009252">
    <property type="term" value="P:peptidoglycan biosynthetic process"/>
    <property type="evidence" value="ECO:0007669"/>
    <property type="project" value="UniProtKB-UniRule"/>
</dbReference>
<dbReference type="NCBIfam" id="TIGR01085">
    <property type="entry name" value="murE"/>
    <property type="match status" value="1"/>
</dbReference>
<comment type="function">
    <text evidence="7">Catalyzes the addition of meso-diaminopimelic acid to the nucleotide precursor UDP-N-acetylmuramoyl-L-alanyl-D-glutamate (UMAG) in the biosynthesis of bacterial cell-wall peptidoglycan.</text>
</comment>
<evidence type="ECO:0000256" key="6">
    <source>
        <dbReference type="ARBA" id="ARBA00023316"/>
    </source>
</evidence>
<dbReference type="Gene3D" id="3.40.1190.10">
    <property type="entry name" value="Mur-like, catalytic domain"/>
    <property type="match status" value="1"/>
</dbReference>
<dbReference type="AlphaFoldDB" id="A0A2S9KDZ8"/>
<dbReference type="UniPathway" id="UPA00219"/>
<feature type="short sequence motif" description="Meso-diaminopimelate recognition motif" evidence="7">
    <location>
        <begin position="428"/>
        <end position="431"/>
    </location>
</feature>
<keyword evidence="7 12" id="KW-0436">Ligase</keyword>
<dbReference type="Pfam" id="PF01225">
    <property type="entry name" value="Mur_ligase"/>
    <property type="match status" value="1"/>
</dbReference>
<keyword evidence="4 7" id="KW-0573">Peptidoglycan synthesis</keyword>
<feature type="domain" description="Mur ligase N-terminal catalytic" evidence="9">
    <location>
        <begin position="22"/>
        <end position="66"/>
    </location>
</feature>
<comment type="caution">
    <text evidence="7">Lacks conserved residue(s) required for the propagation of feature annotation.</text>
</comment>
<reference evidence="12 13" key="1">
    <citation type="submission" date="2018-03" db="EMBL/GenBank/DDBJ databases">
        <title>Comparative genomics illustrates the genes involved in a hyperalkaliphilic mechanisms of Serpentinomonas isolated from highly-alkaline calcium-rich serpentinized springs.</title>
        <authorList>
            <person name="Suzuki S."/>
            <person name="Ishii S."/>
            <person name="Walworth N."/>
            <person name="Bird L."/>
            <person name="Kuenen J.G."/>
            <person name="Nealson K.H."/>
        </authorList>
    </citation>
    <scope>NUCLEOTIDE SEQUENCE [LARGE SCALE GENOMIC DNA]</scope>
    <source>
        <strain evidence="12 13">83</strain>
    </source>
</reference>
<dbReference type="NCBIfam" id="NF001126">
    <property type="entry name" value="PRK00139.1-4"/>
    <property type="match status" value="1"/>
</dbReference>
<dbReference type="GO" id="GO:0005737">
    <property type="term" value="C:cytoplasm"/>
    <property type="evidence" value="ECO:0007669"/>
    <property type="project" value="UniProtKB-SubCell"/>
</dbReference>
<evidence type="ECO:0000313" key="13">
    <source>
        <dbReference type="Proteomes" id="UP000238326"/>
    </source>
</evidence>
<keyword evidence="7" id="KW-0547">Nucleotide-binding</keyword>
<dbReference type="Pfam" id="PF02875">
    <property type="entry name" value="Mur_ligase_C"/>
    <property type="match status" value="1"/>
</dbReference>
<dbReference type="EC" id="6.3.2.13" evidence="7"/>
<feature type="binding site" evidence="7">
    <location>
        <position position="483"/>
    </location>
    <ligand>
        <name>meso-2,6-diaminopimelate</name>
        <dbReference type="ChEBI" id="CHEBI:57791"/>
    </ligand>
</feature>
<evidence type="ECO:0000256" key="7">
    <source>
        <dbReference type="HAMAP-Rule" id="MF_00208"/>
    </source>
</evidence>
<keyword evidence="7" id="KW-0067">ATP-binding</keyword>
<dbReference type="Gene3D" id="3.40.1390.10">
    <property type="entry name" value="MurE/MurF, N-terminal domain"/>
    <property type="match status" value="1"/>
</dbReference>
<dbReference type="InterPro" id="IPR036565">
    <property type="entry name" value="Mur-like_cat_sf"/>
</dbReference>
<comment type="similarity">
    <text evidence="1 7">Belongs to the MurCDEF family. MurE subfamily.</text>
</comment>
<feature type="modified residue" description="N6-carboxylysine" evidence="7">
    <location>
        <position position="225"/>
    </location>
</feature>
<protein>
    <recommendedName>
        <fullName evidence="7">UDP-N-acetylmuramoyl-L-alanyl-D-glutamate--2,6-diaminopimelate ligase</fullName>
        <ecNumber evidence="7">6.3.2.13</ecNumber>
    </recommendedName>
    <alternativeName>
        <fullName evidence="7">Meso-A2pm-adding enzyme</fullName>
    </alternativeName>
    <alternativeName>
        <fullName evidence="7">Meso-diaminopimelate-adding enzyme</fullName>
    </alternativeName>
    <alternativeName>
        <fullName evidence="7">UDP-MurNAc-L-Ala-D-Glu:meso-diaminopimelate ligase</fullName>
    </alternativeName>
    <alternativeName>
        <fullName evidence="7">UDP-MurNAc-tripeptide synthetase</fullName>
    </alternativeName>
    <alternativeName>
        <fullName evidence="7">UDP-N-acetylmuramyl-tripeptide synthetase</fullName>
    </alternativeName>
</protein>
<dbReference type="GO" id="GO:0005524">
    <property type="term" value="F:ATP binding"/>
    <property type="evidence" value="ECO:0007669"/>
    <property type="project" value="UniProtKB-UniRule"/>
</dbReference>
<accession>A0A2S9KDZ8</accession>
<dbReference type="InterPro" id="IPR036615">
    <property type="entry name" value="Mur_ligase_C_dom_sf"/>
</dbReference>
<evidence type="ECO:0000259" key="10">
    <source>
        <dbReference type="Pfam" id="PF02875"/>
    </source>
</evidence>
<keyword evidence="7" id="KW-0460">Magnesium</keyword>
<feature type="binding site" evidence="7">
    <location>
        <begin position="115"/>
        <end position="121"/>
    </location>
    <ligand>
        <name>ATP</name>
        <dbReference type="ChEBI" id="CHEBI:30616"/>
    </ligand>
</feature>
<keyword evidence="5 7" id="KW-0131">Cell cycle</keyword>
<proteinExistence type="inferred from homology"/>
<feature type="binding site" evidence="7">
    <location>
        <position position="479"/>
    </location>
    <ligand>
        <name>meso-2,6-diaminopimelate</name>
        <dbReference type="ChEBI" id="CHEBI:57791"/>
    </ligand>
</feature>
<evidence type="ECO:0000256" key="2">
    <source>
        <dbReference type="ARBA" id="ARBA00022618"/>
    </source>
</evidence>
<sequence length="517" mass="55227">MTTFDRPDAACRWLREQGARALQCDSRRVRPGDAFVAWPGAAQDGRRHVAAALAAGAVACLVERAGCEAFGLNDPSQPLDPRIAAFQGLKAATGAIASLFQGEPSQALDVIALTGTNGKTSTGWWIAQWLAALGQPAALAGTLGMGVPGRDFEPTGLTTPDPVSWQAGLRRWVDAGIQAAVVEASSIGLQEGRLEATRIRTAVFSNLTQDHLDYHGSMDAYWRAKRALFDWPGLQAAVVNLDDPHGALLASELQPRADAGALDLWTIAVHAPQARLRVTGWALTETGLRFELVERLADGQISAPQQISVPLVGEYNLYNLLSALAVARAQGHALERAVAVVAALSPVPGRMQSAWGAEQADQPLVLVDYCHTPDALEKALQALRPLADKRGGRLCCLVGCGGNRDAGKRPLMAAAAERESDRLLLTSDNPRAEDPLLILAQMRVGLLDPATVEVEPDRARAIAHAVAQAGPRDVLLLAGKGHEDYQEIAGVKLPFSDLEQGRLALQAWRLRQTKEQP</sequence>
<evidence type="ECO:0000256" key="3">
    <source>
        <dbReference type="ARBA" id="ARBA00022960"/>
    </source>
</evidence>
<dbReference type="SUPFAM" id="SSF63418">
    <property type="entry name" value="MurE/MurF N-terminal domain"/>
    <property type="match status" value="1"/>
</dbReference>
<feature type="binding site" evidence="7">
    <location>
        <position position="404"/>
    </location>
    <ligand>
        <name>meso-2,6-diaminopimelate</name>
        <dbReference type="ChEBI" id="CHEBI:57791"/>
    </ligand>
</feature>
<keyword evidence="6 7" id="KW-0961">Cell wall biogenesis/degradation</keyword>
<comment type="catalytic activity">
    <reaction evidence="7">
        <text>UDP-N-acetyl-alpha-D-muramoyl-L-alanyl-D-glutamate + meso-2,6-diaminopimelate + ATP = UDP-N-acetyl-alpha-D-muramoyl-L-alanyl-gamma-D-glutamyl-meso-2,6-diaminopimelate + ADP + phosphate + H(+)</text>
        <dbReference type="Rhea" id="RHEA:23676"/>
        <dbReference type="ChEBI" id="CHEBI:15378"/>
        <dbReference type="ChEBI" id="CHEBI:30616"/>
        <dbReference type="ChEBI" id="CHEBI:43474"/>
        <dbReference type="ChEBI" id="CHEBI:57791"/>
        <dbReference type="ChEBI" id="CHEBI:83900"/>
        <dbReference type="ChEBI" id="CHEBI:83905"/>
        <dbReference type="ChEBI" id="CHEBI:456216"/>
        <dbReference type="EC" id="6.3.2.13"/>
    </reaction>
</comment>
<name>A0A2S9KDZ8_9BURK</name>
<dbReference type="SUPFAM" id="SSF53623">
    <property type="entry name" value="MurD-like peptide ligases, catalytic domain"/>
    <property type="match status" value="1"/>
</dbReference>
<keyword evidence="7" id="KW-0963">Cytoplasm</keyword>
<dbReference type="PANTHER" id="PTHR23135">
    <property type="entry name" value="MUR LIGASE FAMILY MEMBER"/>
    <property type="match status" value="1"/>
</dbReference>
<dbReference type="EMBL" id="PVLR01000025">
    <property type="protein sequence ID" value="PRD68654.1"/>
    <property type="molecule type" value="Genomic_DNA"/>
</dbReference>
<dbReference type="Gene3D" id="3.90.190.20">
    <property type="entry name" value="Mur ligase, C-terminal domain"/>
    <property type="match status" value="1"/>
</dbReference>
<feature type="domain" description="Mur ligase central" evidence="11">
    <location>
        <begin position="114"/>
        <end position="327"/>
    </location>
</feature>
<comment type="subcellular location">
    <subcellularLocation>
        <location evidence="7 8">Cytoplasm</location>
    </subcellularLocation>
</comment>
<dbReference type="PANTHER" id="PTHR23135:SF4">
    <property type="entry name" value="UDP-N-ACETYLMURAMOYL-L-ALANYL-D-GLUTAMATE--2,6-DIAMINOPIMELATE LIGASE MURE HOMOLOG, CHLOROPLASTIC"/>
    <property type="match status" value="1"/>
</dbReference>
<dbReference type="InterPro" id="IPR004101">
    <property type="entry name" value="Mur_ligase_C"/>
</dbReference>